<dbReference type="PATRIC" id="fig|1447256.3.peg.261"/>
<dbReference type="EMBL" id="JAIQ01000034">
    <property type="protein sequence ID" value="KLE02179.1"/>
    <property type="molecule type" value="Genomic_DNA"/>
</dbReference>
<dbReference type="RefSeq" id="WP_046996089.1">
    <property type="nucleotide sequence ID" value="NZ_JAIQ01000034.1"/>
</dbReference>
<protein>
    <recommendedName>
        <fullName evidence="3">CRISPR-associated protein</fullName>
    </recommendedName>
</protein>
<reference evidence="1 2" key="1">
    <citation type="submission" date="2014-01" db="EMBL/GenBank/DDBJ databases">
        <title>Development of a Comparative Genomic Fingerprinting Assay for High Resolution Genotyping of Arcobacter butzleri.</title>
        <authorList>
            <person name="Webb A.L."/>
            <person name="Inglis G.D."/>
            <person name="Kruczkiewicz P."/>
            <person name="Selinger L.B."/>
            <person name="Taboada E.N."/>
        </authorList>
    </citation>
    <scope>NUCLEOTIDE SEQUENCE [LARGE SCALE GENOMIC DNA]</scope>
    <source>
        <strain evidence="1 2">L348</strain>
    </source>
</reference>
<proteinExistence type="predicted"/>
<accession>A0A0G9K6N3</accession>
<dbReference type="Proteomes" id="UP000035514">
    <property type="component" value="Unassembled WGS sequence"/>
</dbReference>
<name>A0A0G9K6N3_9BACT</name>
<evidence type="ECO:0000313" key="1">
    <source>
        <dbReference type="EMBL" id="KLE02179.1"/>
    </source>
</evidence>
<gene>
    <name evidence="1" type="ORF">AA20_01350</name>
</gene>
<organism evidence="1 2">
    <name type="scientific">Aliarcobacter butzleri L348</name>
    <dbReference type="NCBI Taxonomy" id="1447256"/>
    <lineage>
        <taxon>Bacteria</taxon>
        <taxon>Pseudomonadati</taxon>
        <taxon>Campylobacterota</taxon>
        <taxon>Epsilonproteobacteria</taxon>
        <taxon>Campylobacterales</taxon>
        <taxon>Arcobacteraceae</taxon>
        <taxon>Aliarcobacter</taxon>
    </lineage>
</organism>
<evidence type="ECO:0008006" key="3">
    <source>
        <dbReference type="Google" id="ProtNLM"/>
    </source>
</evidence>
<sequence>MSNYKVEFTLKQHTPIIHFQSDQMGATLRATELKPKFDRFLLENIKDLAFRKNANGEKSLEYKVKIVAIENKIETIEKINPKNDKEIPDPIFFGNMGDGERKKFAQAKELKIEFICFIPQIKKAIEEKFEAFLANTNFATRQSKGYGSFYLDKPFDKSLVSSKVYSFTTNNWKDDIKLLYSFLRQGINYPKGRDLPAKFYSKPAIFSYAISKDMVWDKKAIKQHFFPNELNEQQKKGYDNNSPVNTTAKEAFLLRDLFGLSSEQSWMSYRATIKKENKQSDDKKIERFKSPITFKIIDNQVYFWANKSYEIMLNKTFKISIGGNRLLDLSTPKEFSFDDFFDYVKTIDLSKHINSKFHNEIEFKKLNNILNNIKASK</sequence>
<dbReference type="AlphaFoldDB" id="A0A0G9K6N3"/>
<evidence type="ECO:0000313" key="2">
    <source>
        <dbReference type="Proteomes" id="UP000035514"/>
    </source>
</evidence>
<comment type="caution">
    <text evidence="1">The sequence shown here is derived from an EMBL/GenBank/DDBJ whole genome shotgun (WGS) entry which is preliminary data.</text>
</comment>